<evidence type="ECO:0000256" key="11">
    <source>
        <dbReference type="ARBA" id="ARBA00022989"/>
    </source>
</evidence>
<evidence type="ECO:0000256" key="15">
    <source>
        <dbReference type="ARBA" id="ARBA00023257"/>
    </source>
</evidence>
<comment type="subcellular location">
    <subcellularLocation>
        <location evidence="2">Endoplasmic reticulum membrane</location>
        <topology evidence="2">Multi-pass membrane protein</topology>
    </subcellularLocation>
    <subcellularLocation>
        <location evidence="1">Endosome membrane</location>
        <topology evidence="1">Multi-pass membrane protein</topology>
    </subcellularLocation>
    <subcellularLocation>
        <location evidence="3">Golgi apparatus membrane</location>
        <topology evidence="3">Multi-pass membrane protein</topology>
    </subcellularLocation>
    <subcellularLocation>
        <location evidence="19">Postsynaptic cell membrane</location>
        <topology evidence="19">Multi-pass membrane protein</topology>
    </subcellularLocation>
    <subcellularLocation>
        <location evidence="20">Presynaptic cell membrane</location>
        <topology evidence="20">Multi-pass membrane protein</topology>
    </subcellularLocation>
</comment>
<evidence type="ECO:0000259" key="23">
    <source>
        <dbReference type="Pfam" id="PF21883"/>
    </source>
</evidence>
<evidence type="ECO:0000256" key="4">
    <source>
        <dbReference type="ARBA" id="ARBA00008148"/>
    </source>
</evidence>
<dbReference type="GO" id="GO:0045211">
    <property type="term" value="C:postsynaptic membrane"/>
    <property type="evidence" value="ECO:0007669"/>
    <property type="project" value="UniProtKB-SubCell"/>
</dbReference>
<keyword evidence="7" id="KW-0879">Wnt signaling pathway</keyword>
<feature type="domain" description="Wntless GOLD" evidence="23">
    <location>
        <begin position="47"/>
        <end position="213"/>
    </location>
</feature>
<dbReference type="InterPro" id="IPR053936">
    <property type="entry name" value="WLS_GOLD"/>
</dbReference>
<dbReference type="Proteomes" id="UP001168972">
    <property type="component" value="Unassembled WGS sequence"/>
</dbReference>
<keyword evidence="16" id="KW-0966">Cell projection</keyword>
<dbReference type="PANTHER" id="PTHR13449">
    <property type="entry name" value="INTEGRAL MEMBRANE PROTEIN GPR177"/>
    <property type="match status" value="1"/>
</dbReference>
<keyword evidence="12" id="KW-0770">Synapse</keyword>
<keyword evidence="6" id="KW-0217">Developmental protein</keyword>
<evidence type="ECO:0000256" key="8">
    <source>
        <dbReference type="ARBA" id="ARBA00022692"/>
    </source>
</evidence>
<dbReference type="GO" id="GO:0007367">
    <property type="term" value="P:segment polarity determination"/>
    <property type="evidence" value="ECO:0007669"/>
    <property type="project" value="UniProtKB-KW"/>
</dbReference>
<feature type="transmembrane region" description="Helical" evidence="21">
    <location>
        <begin position="13"/>
        <end position="34"/>
    </location>
</feature>
<evidence type="ECO:0000256" key="20">
    <source>
        <dbReference type="ARBA" id="ARBA00034107"/>
    </source>
</evidence>
<proteinExistence type="inferred from homology"/>
<dbReference type="GO" id="GO:0061355">
    <property type="term" value="P:Wnt protein secretion"/>
    <property type="evidence" value="ECO:0007669"/>
    <property type="project" value="TreeGrafter"/>
</dbReference>
<dbReference type="AlphaFoldDB" id="A0AA39FF69"/>
<evidence type="ECO:0000313" key="24">
    <source>
        <dbReference type="EMBL" id="KAK0168423.1"/>
    </source>
</evidence>
<dbReference type="InterPro" id="IPR009551">
    <property type="entry name" value="Wntless"/>
</dbReference>
<keyword evidence="14 21" id="KW-0472">Membrane</keyword>
<evidence type="ECO:0000256" key="17">
    <source>
        <dbReference type="ARBA" id="ARBA00025339"/>
    </source>
</evidence>
<dbReference type="Pfam" id="PF06664">
    <property type="entry name" value="WLS-like_TM"/>
    <property type="match status" value="1"/>
</dbReference>
<keyword evidence="11 21" id="KW-1133">Transmembrane helix</keyword>
<keyword evidence="8 21" id="KW-0812">Transmembrane</keyword>
<sequence length="371" mass="43456">MEDIMMNLNGKKLSIIGILIAAQFICILIGGSFYSRPYESQVIFGTICEDNNYYDSDKWYYSRGNGSCKSIDSLADYYYNSDNINENQHVVYVFQMPVSRNGIVLDYSRWQQKLVGALEIDSQIFPNQNEWEMVVRLAYRNKSDPDDAWKHYASSRVKKFGDSIYNSEAIPIFDLSNLYHDYYLLNVYFLHERKNIAEELKHVTGLSLTVINQNEGFTKIMLGLKTVFFFIVLALIIWYWERVISLSRSPAAFEYMILSLGLKIQCVVLPSMNSNQQLQFDGILYRFKFITLATFMCAFLTLGFIFYQMANDPWKWDRYLKPGITSEYFTGIYGMWNIYTISVLYFYAPLEKKTIQQQSEKQKIYTIYSPS</sequence>
<protein>
    <recommendedName>
        <fullName evidence="5">Protein wntless</fullName>
    </recommendedName>
</protein>
<name>A0AA39FF69_MICHY</name>
<dbReference type="GO" id="GO:0016055">
    <property type="term" value="P:Wnt signaling pathway"/>
    <property type="evidence" value="ECO:0007669"/>
    <property type="project" value="UniProtKB-KW"/>
</dbReference>
<feature type="transmembrane region" description="Helical" evidence="21">
    <location>
        <begin position="222"/>
        <end position="240"/>
    </location>
</feature>
<evidence type="ECO:0000256" key="19">
    <source>
        <dbReference type="ARBA" id="ARBA00034104"/>
    </source>
</evidence>
<comment type="subunit">
    <text evidence="18">Interacts with wg; in the Golgi. Interacts with Vps35, a component of the retromer complex; wls stability is regulated by Vps35.</text>
</comment>
<comment type="caution">
    <text evidence="24">The sequence shown here is derived from an EMBL/GenBank/DDBJ whole genome shotgun (WGS) entry which is preliminary data.</text>
</comment>
<evidence type="ECO:0000256" key="14">
    <source>
        <dbReference type="ARBA" id="ARBA00023136"/>
    </source>
</evidence>
<gene>
    <name evidence="24" type="ORF">PV327_002225</name>
</gene>
<evidence type="ECO:0000256" key="7">
    <source>
        <dbReference type="ARBA" id="ARBA00022687"/>
    </source>
</evidence>
<dbReference type="GO" id="GO:0006886">
    <property type="term" value="P:intracellular protein transport"/>
    <property type="evidence" value="ECO:0007669"/>
    <property type="project" value="TreeGrafter"/>
</dbReference>
<organism evidence="24 25">
    <name type="scientific">Microctonus hyperodae</name>
    <name type="common">Parasitoid wasp</name>
    <dbReference type="NCBI Taxonomy" id="165561"/>
    <lineage>
        <taxon>Eukaryota</taxon>
        <taxon>Metazoa</taxon>
        <taxon>Ecdysozoa</taxon>
        <taxon>Arthropoda</taxon>
        <taxon>Hexapoda</taxon>
        <taxon>Insecta</taxon>
        <taxon>Pterygota</taxon>
        <taxon>Neoptera</taxon>
        <taxon>Endopterygota</taxon>
        <taxon>Hymenoptera</taxon>
        <taxon>Apocrita</taxon>
        <taxon>Ichneumonoidea</taxon>
        <taxon>Braconidae</taxon>
        <taxon>Euphorinae</taxon>
        <taxon>Microctonus</taxon>
    </lineage>
</organism>
<dbReference type="Pfam" id="PF21883">
    <property type="entry name" value="WLS_GOLD"/>
    <property type="match status" value="1"/>
</dbReference>
<dbReference type="PANTHER" id="PTHR13449:SF2">
    <property type="entry name" value="PROTEIN WNTLESS HOMOLOG"/>
    <property type="match status" value="1"/>
</dbReference>
<keyword evidence="25" id="KW-1185">Reference proteome</keyword>
<comment type="function">
    <text evidence="17">A segment polarity gene required for wingless (wg)-dependent patterning processes, acting in both wg-sending cells and wg-target cells. In non-neuronal cells wls directs wg secretion. The wls traffic loop encompasses the Golgi, the cell surface, an endocytic compartment and a retrograde route leading back to the Golgi, and involves clathrin-mediated endocytosis and the retromer complex (a conserved protein complex consisting of Vps35 and Vps26). In neuronal cells (the larval motorneuron NMJ), the wg signal moves across the synapse via the release of wls-containing exosome-like vesicles. Postsynaptic wls is required for the trafficking of fz2 through the fz2-interacting protein Grip.</text>
</comment>
<evidence type="ECO:0000256" key="21">
    <source>
        <dbReference type="SAM" id="Phobius"/>
    </source>
</evidence>
<feature type="transmembrane region" description="Helical" evidence="21">
    <location>
        <begin position="328"/>
        <end position="348"/>
    </location>
</feature>
<dbReference type="GO" id="GO:0010008">
    <property type="term" value="C:endosome membrane"/>
    <property type="evidence" value="ECO:0007669"/>
    <property type="project" value="UniProtKB-SubCell"/>
</dbReference>
<feature type="domain" description="Wntless-like transmembrane" evidence="22">
    <location>
        <begin position="271"/>
        <end position="349"/>
    </location>
</feature>
<evidence type="ECO:0000256" key="16">
    <source>
        <dbReference type="ARBA" id="ARBA00023273"/>
    </source>
</evidence>
<evidence type="ECO:0000256" key="18">
    <source>
        <dbReference type="ARBA" id="ARBA00025880"/>
    </source>
</evidence>
<dbReference type="GO" id="GO:0000139">
    <property type="term" value="C:Golgi membrane"/>
    <property type="evidence" value="ECO:0007669"/>
    <property type="project" value="UniProtKB-SubCell"/>
</dbReference>
<evidence type="ECO:0000256" key="10">
    <source>
        <dbReference type="ARBA" id="ARBA00022753"/>
    </source>
</evidence>
<evidence type="ECO:0000256" key="12">
    <source>
        <dbReference type="ARBA" id="ARBA00023018"/>
    </source>
</evidence>
<evidence type="ECO:0000256" key="1">
    <source>
        <dbReference type="ARBA" id="ARBA00004337"/>
    </source>
</evidence>
<evidence type="ECO:0000259" key="22">
    <source>
        <dbReference type="Pfam" id="PF06664"/>
    </source>
</evidence>
<dbReference type="GO" id="GO:0005789">
    <property type="term" value="C:endoplasmic reticulum membrane"/>
    <property type="evidence" value="ECO:0007669"/>
    <property type="project" value="UniProtKB-SubCell"/>
</dbReference>
<evidence type="ECO:0000256" key="2">
    <source>
        <dbReference type="ARBA" id="ARBA00004477"/>
    </source>
</evidence>
<dbReference type="EMBL" id="JAQQBR010001831">
    <property type="protein sequence ID" value="KAK0168423.1"/>
    <property type="molecule type" value="Genomic_DNA"/>
</dbReference>
<evidence type="ECO:0000256" key="5">
    <source>
        <dbReference type="ARBA" id="ARBA00015887"/>
    </source>
</evidence>
<dbReference type="InterPro" id="IPR047843">
    <property type="entry name" value="WLS-like_TM"/>
</dbReference>
<keyword evidence="9" id="KW-0709">Segmentation polarity protein</keyword>
<evidence type="ECO:0000256" key="13">
    <source>
        <dbReference type="ARBA" id="ARBA00023034"/>
    </source>
</evidence>
<feature type="transmembrane region" description="Helical" evidence="21">
    <location>
        <begin position="289"/>
        <end position="308"/>
    </location>
</feature>
<evidence type="ECO:0000256" key="3">
    <source>
        <dbReference type="ARBA" id="ARBA00004653"/>
    </source>
</evidence>
<reference evidence="24" key="2">
    <citation type="submission" date="2023-03" db="EMBL/GenBank/DDBJ databases">
        <authorList>
            <person name="Inwood S.N."/>
            <person name="Skelly J.G."/>
            <person name="Guhlin J."/>
            <person name="Harrop T.W.R."/>
            <person name="Goldson S.G."/>
            <person name="Dearden P.K."/>
        </authorList>
    </citation>
    <scope>NUCLEOTIDE SEQUENCE</scope>
    <source>
        <strain evidence="24">Lincoln</strain>
        <tissue evidence="24">Whole body</tissue>
    </source>
</reference>
<reference evidence="24" key="1">
    <citation type="journal article" date="2023" name="bioRxiv">
        <title>Scaffold-level genome assemblies of two parasitoid biocontrol wasps reveal the parthenogenesis mechanism and an associated novel virus.</title>
        <authorList>
            <person name="Inwood S."/>
            <person name="Skelly J."/>
            <person name="Guhlin J."/>
            <person name="Harrop T."/>
            <person name="Goldson S."/>
            <person name="Dearden P."/>
        </authorList>
    </citation>
    <scope>NUCLEOTIDE SEQUENCE</scope>
    <source>
        <strain evidence="24">Lincoln</strain>
        <tissue evidence="24">Whole body</tissue>
    </source>
</reference>
<keyword evidence="15" id="KW-0628">Postsynaptic cell membrane</keyword>
<keyword evidence="13" id="KW-0333">Golgi apparatus</keyword>
<evidence type="ECO:0000313" key="25">
    <source>
        <dbReference type="Proteomes" id="UP001168972"/>
    </source>
</evidence>
<comment type="similarity">
    <text evidence="4">Belongs to the wntless family.</text>
</comment>
<accession>A0AA39FF69</accession>
<dbReference type="GO" id="GO:0017147">
    <property type="term" value="F:Wnt-protein binding"/>
    <property type="evidence" value="ECO:0007669"/>
    <property type="project" value="InterPro"/>
</dbReference>
<evidence type="ECO:0000256" key="6">
    <source>
        <dbReference type="ARBA" id="ARBA00022473"/>
    </source>
</evidence>
<dbReference type="GO" id="GO:0042734">
    <property type="term" value="C:presynaptic membrane"/>
    <property type="evidence" value="ECO:0007669"/>
    <property type="project" value="UniProtKB-SubCell"/>
</dbReference>
<keyword evidence="10" id="KW-0967">Endosome</keyword>
<evidence type="ECO:0000256" key="9">
    <source>
        <dbReference type="ARBA" id="ARBA00022716"/>
    </source>
</evidence>